<gene>
    <name evidence="1" type="ORF">A3D78_01295</name>
</gene>
<dbReference type="EMBL" id="MFJM01000003">
    <property type="protein sequence ID" value="OGG19286.1"/>
    <property type="molecule type" value="Genomic_DNA"/>
</dbReference>
<reference evidence="1 2" key="1">
    <citation type="journal article" date="2016" name="Nat. Commun.">
        <title>Thousands of microbial genomes shed light on interconnected biogeochemical processes in an aquifer system.</title>
        <authorList>
            <person name="Anantharaman K."/>
            <person name="Brown C.T."/>
            <person name="Hug L.A."/>
            <person name="Sharon I."/>
            <person name="Castelle C.J."/>
            <person name="Probst A.J."/>
            <person name="Thomas B.C."/>
            <person name="Singh A."/>
            <person name="Wilkins M.J."/>
            <person name="Karaoz U."/>
            <person name="Brodie E.L."/>
            <person name="Williams K.H."/>
            <person name="Hubbard S.S."/>
            <person name="Banfield J.F."/>
        </authorList>
    </citation>
    <scope>NUCLEOTIDE SEQUENCE [LARGE SCALE GENOMIC DNA]</scope>
</reference>
<comment type="caution">
    <text evidence="1">The sequence shown here is derived from an EMBL/GenBank/DDBJ whole genome shotgun (WGS) entry which is preliminary data.</text>
</comment>
<proteinExistence type="predicted"/>
<organism evidence="1 2">
    <name type="scientific">Candidatus Gottesmanbacteria bacterium RIFCSPHIGHO2_02_FULL_39_14</name>
    <dbReference type="NCBI Taxonomy" id="1798383"/>
    <lineage>
        <taxon>Bacteria</taxon>
        <taxon>Candidatus Gottesmaniibacteriota</taxon>
    </lineage>
</organism>
<sequence>MEQATVSTATPYTEVMEVVTAPTAILPMATMVQVGVNMGIRLMAVMEQATVSTATPYTEVMEVVTAPTGIRLMVAETLIVVVQQILPKII</sequence>
<dbReference type="AlphaFoldDB" id="A0A1F6A3T7"/>
<evidence type="ECO:0000313" key="1">
    <source>
        <dbReference type="EMBL" id="OGG19286.1"/>
    </source>
</evidence>
<evidence type="ECO:0000313" key="2">
    <source>
        <dbReference type="Proteomes" id="UP000176253"/>
    </source>
</evidence>
<dbReference type="STRING" id="1798383.A3D78_01295"/>
<accession>A0A1F6A3T7</accession>
<name>A0A1F6A3T7_9BACT</name>
<dbReference type="Proteomes" id="UP000176253">
    <property type="component" value="Unassembled WGS sequence"/>
</dbReference>
<protein>
    <submittedName>
        <fullName evidence="1">Uncharacterized protein</fullName>
    </submittedName>
</protein>